<proteinExistence type="predicted"/>
<dbReference type="Pfam" id="PF16107">
    <property type="entry name" value="DUF4825"/>
    <property type="match status" value="1"/>
</dbReference>
<comment type="caution">
    <text evidence="3">The sequence shown here is derived from an EMBL/GenBank/DDBJ whole genome shotgun (WGS) entry which is preliminary data.</text>
</comment>
<dbReference type="InterPro" id="IPR032250">
    <property type="entry name" value="DUF4825"/>
</dbReference>
<feature type="transmembrane region" description="Helical" evidence="1">
    <location>
        <begin position="7"/>
        <end position="27"/>
    </location>
</feature>
<accession>A0AB94IUN0</accession>
<reference evidence="3 4" key="1">
    <citation type="journal article" date="2014" name="Environ. Microbiol.">
        <title>The nitrate-ammonifying and nosZ-carrying bacterium Bacillus vireti is a potent source and sink for nitric and nitrous oxide under high nitrate conditions.</title>
        <authorList>
            <person name="Mania D."/>
            <person name="Heylen K."/>
            <person name="van Spanning R.J."/>
            <person name="Frostegard A."/>
        </authorList>
    </citation>
    <scope>NUCLEOTIDE SEQUENCE [LARGE SCALE GENOMIC DNA]</scope>
    <source>
        <strain evidence="3 4">LMG 21834</strain>
    </source>
</reference>
<name>A0AB94IUN0_9BACI</name>
<dbReference type="EMBL" id="ALAN01000008">
    <property type="protein sequence ID" value="ETI70761.1"/>
    <property type="molecule type" value="Genomic_DNA"/>
</dbReference>
<evidence type="ECO:0000256" key="1">
    <source>
        <dbReference type="SAM" id="Phobius"/>
    </source>
</evidence>
<sequence length="184" mass="20987">MNKLGKLIAALLAVGIGLFIVVQFIIIPKQNAAAEQYVIDQRRPLTHDLENIIPYRFLYMGNAGNMINLFNHLPLNEVEKDFELKSDAFTVIVNYHQSVSEIGTDLVNQSIIYNSTAAFALIGNLKKIEYNFPDRSFEVKRASVEGLYNDFYKLSKSKTVWEKQVRNPLKDNEYIEKSIGAILK</sequence>
<keyword evidence="4" id="KW-1185">Reference proteome</keyword>
<evidence type="ECO:0000313" key="4">
    <source>
        <dbReference type="Proteomes" id="UP000018877"/>
    </source>
</evidence>
<dbReference type="RefSeq" id="WP_024026252.1">
    <property type="nucleotide sequence ID" value="NZ_ALAN01000008.1"/>
</dbReference>
<dbReference type="Proteomes" id="UP000018877">
    <property type="component" value="Unassembled WGS sequence"/>
</dbReference>
<protein>
    <recommendedName>
        <fullName evidence="2">DUF4825 domain-containing protein</fullName>
    </recommendedName>
</protein>
<feature type="domain" description="DUF4825" evidence="2">
    <location>
        <begin position="53"/>
        <end position="135"/>
    </location>
</feature>
<evidence type="ECO:0000313" key="3">
    <source>
        <dbReference type="EMBL" id="ETI70761.1"/>
    </source>
</evidence>
<gene>
    <name evidence="3" type="ORF">BAVI_00120</name>
</gene>
<organism evidence="3 4">
    <name type="scientific">Neobacillus vireti LMG 21834</name>
    <dbReference type="NCBI Taxonomy" id="1131730"/>
    <lineage>
        <taxon>Bacteria</taxon>
        <taxon>Bacillati</taxon>
        <taxon>Bacillota</taxon>
        <taxon>Bacilli</taxon>
        <taxon>Bacillales</taxon>
        <taxon>Bacillaceae</taxon>
        <taxon>Neobacillus</taxon>
    </lineage>
</organism>
<keyword evidence="1" id="KW-0472">Membrane</keyword>
<keyword evidence="1" id="KW-1133">Transmembrane helix</keyword>
<keyword evidence="1" id="KW-0812">Transmembrane</keyword>
<evidence type="ECO:0000259" key="2">
    <source>
        <dbReference type="Pfam" id="PF16107"/>
    </source>
</evidence>
<dbReference type="AlphaFoldDB" id="A0AB94IUN0"/>